<dbReference type="RefSeq" id="XP_022096631.1">
    <property type="nucleotide sequence ID" value="XM_022240939.1"/>
</dbReference>
<name>A0A8B7YTK6_ACAPL</name>
<accession>A0A8B7YTK6</accession>
<dbReference type="Pfam" id="PF02900">
    <property type="entry name" value="LigB"/>
    <property type="match status" value="1"/>
</dbReference>
<dbReference type="OMA" id="ILPHGDF"/>
<sequence>MSPTCARYVCTCNGSVSRSIWTLSYILPLTLVFMAVNQPSAASSGEIVGAFVLPHGGIAFDPTHFNTSNRTALAEAWLLHDSAKTVGEIISGLKPDLIVLSTPHGVADLDKFQFYLNPKGYGTADTDNYVGPYRLEVNLDSMSSQSLVQDLVRLGENVSGLSAFGPPGGADDPFPLRWGEVVPLSFVPTLETTKVAVISQPSRRYNDSVQMIPELLHLGALLHDQLLLLRKRVVILISADLAHTHDKNGPYGYSSAAEPFDQACGLWASTLDQDALVSTAAKYVDRALSCGYTGLVMLHGLLKKESLEVWMPRVYANYHPSYYGMMVTSFLKKEI</sequence>
<evidence type="ECO:0000259" key="1">
    <source>
        <dbReference type="Pfam" id="PF02900"/>
    </source>
</evidence>
<dbReference type="SUPFAM" id="SSF53213">
    <property type="entry name" value="LigB-like"/>
    <property type="match status" value="1"/>
</dbReference>
<dbReference type="InterPro" id="IPR004183">
    <property type="entry name" value="Xdiol_dOase_suB"/>
</dbReference>
<evidence type="ECO:0000313" key="4">
    <source>
        <dbReference type="RefSeq" id="XP_022096631.1"/>
    </source>
</evidence>
<dbReference type="RefSeq" id="XP_022096623.1">
    <property type="nucleotide sequence ID" value="XM_022240931.1"/>
</dbReference>
<dbReference type="AlphaFoldDB" id="A0A8B7YTK6"/>
<dbReference type="Gene3D" id="3.40.830.10">
    <property type="entry name" value="LigB-like"/>
    <property type="match status" value="1"/>
</dbReference>
<dbReference type="Proteomes" id="UP000694845">
    <property type="component" value="Unplaced"/>
</dbReference>
<feature type="domain" description="Extradiol ring-cleavage dioxygenase class III enzyme subunit B" evidence="1">
    <location>
        <begin position="81"/>
        <end position="309"/>
    </location>
</feature>
<gene>
    <name evidence="3 4" type="primary">LOC110982489</name>
</gene>
<dbReference type="GO" id="GO:0016702">
    <property type="term" value="F:oxidoreductase activity, acting on single donors with incorporation of molecular oxygen, incorporation of two atoms of oxygen"/>
    <property type="evidence" value="ECO:0007669"/>
    <property type="project" value="UniProtKB-ARBA"/>
</dbReference>
<dbReference type="KEGG" id="aplc:110982489"/>
<organism evidence="2 3">
    <name type="scientific">Acanthaster planci</name>
    <name type="common">Crown-of-thorns starfish</name>
    <dbReference type="NCBI Taxonomy" id="133434"/>
    <lineage>
        <taxon>Eukaryota</taxon>
        <taxon>Metazoa</taxon>
        <taxon>Echinodermata</taxon>
        <taxon>Eleutherozoa</taxon>
        <taxon>Asterozoa</taxon>
        <taxon>Asteroidea</taxon>
        <taxon>Valvatacea</taxon>
        <taxon>Valvatida</taxon>
        <taxon>Acanthasteridae</taxon>
        <taxon>Acanthaster</taxon>
    </lineage>
</organism>
<evidence type="ECO:0000313" key="2">
    <source>
        <dbReference type="Proteomes" id="UP000694845"/>
    </source>
</evidence>
<dbReference type="GO" id="GO:0008198">
    <property type="term" value="F:ferrous iron binding"/>
    <property type="evidence" value="ECO:0007669"/>
    <property type="project" value="InterPro"/>
</dbReference>
<proteinExistence type="predicted"/>
<evidence type="ECO:0000313" key="3">
    <source>
        <dbReference type="RefSeq" id="XP_022096623.1"/>
    </source>
</evidence>
<keyword evidence="2" id="KW-1185">Reference proteome</keyword>
<reference evidence="3 4" key="1">
    <citation type="submission" date="2025-04" db="UniProtKB">
        <authorList>
            <consortium name="RefSeq"/>
        </authorList>
    </citation>
    <scope>IDENTIFICATION</scope>
</reference>
<protein>
    <submittedName>
        <fullName evidence="3 4">Uncharacterized protein LOC110982489</fullName>
    </submittedName>
</protein>
<dbReference type="OrthoDB" id="2132071at2759"/>
<dbReference type="GeneID" id="110982489"/>